<gene>
    <name evidence="3" type="ORF">DET50_13024</name>
</gene>
<feature type="compositionally biased region" description="Gly residues" evidence="1">
    <location>
        <begin position="251"/>
        <end position="261"/>
    </location>
</feature>
<proteinExistence type="predicted"/>
<keyword evidence="2" id="KW-0732">Signal</keyword>
<comment type="caution">
    <text evidence="3">The sequence shown here is derived from an EMBL/GenBank/DDBJ whole genome shotgun (WGS) entry which is preliminary data.</text>
</comment>
<evidence type="ECO:0000256" key="1">
    <source>
        <dbReference type="SAM" id="MobiDB-lite"/>
    </source>
</evidence>
<name>A0A366G497_9GAMM</name>
<organism evidence="3 4">
    <name type="scientific">Marinobacter pelagius</name>
    <dbReference type="NCBI Taxonomy" id="379482"/>
    <lineage>
        <taxon>Bacteria</taxon>
        <taxon>Pseudomonadati</taxon>
        <taxon>Pseudomonadota</taxon>
        <taxon>Gammaproteobacteria</taxon>
        <taxon>Pseudomonadales</taxon>
        <taxon>Marinobacteraceae</taxon>
        <taxon>Marinobacter</taxon>
    </lineage>
</organism>
<dbReference type="Proteomes" id="UP000252995">
    <property type="component" value="Unassembled WGS sequence"/>
</dbReference>
<feature type="region of interest" description="Disordered" evidence="1">
    <location>
        <begin position="224"/>
        <end position="261"/>
    </location>
</feature>
<feature type="signal peptide" evidence="2">
    <location>
        <begin position="1"/>
        <end position="28"/>
    </location>
</feature>
<dbReference type="OrthoDB" id="6195234at2"/>
<evidence type="ECO:0000256" key="2">
    <source>
        <dbReference type="SAM" id="SignalP"/>
    </source>
</evidence>
<protein>
    <submittedName>
        <fullName evidence="3">P-type conjugative transfer protein TrbJ</fullName>
    </submittedName>
</protein>
<dbReference type="AlphaFoldDB" id="A0A366G497"/>
<sequence>MNTWKRLNTLSASVMLALSLTVHAPAFAGGATGGALEPTQLLNNFELVDVALSEAENLAYTIRQYEIMYENFKNLPNHIKQQALADLQRLAQIVATGRAVSYSSGQIDEDYRREHRDFDYYANRSRDPGGERDHEFYSDRYQQWAETNHDSVRGALRAAGLQAQQFYDENAALRAVENQMESAAGTRQLLQAGGSIAAMQVEQLQKLRQLVMAQMQLQTAQAGGEIDRQAESDADLQRALTPQTGLDDNRGGGLSIGGSVR</sequence>
<dbReference type="NCBIfam" id="TIGR02780">
    <property type="entry name" value="TrbJ_Ti"/>
    <property type="match status" value="1"/>
</dbReference>
<feature type="chain" id="PRO_5016727061" evidence="2">
    <location>
        <begin position="29"/>
        <end position="261"/>
    </location>
</feature>
<dbReference type="EMBL" id="QNRO01000030">
    <property type="protein sequence ID" value="RBP21733.1"/>
    <property type="molecule type" value="Genomic_DNA"/>
</dbReference>
<dbReference type="InterPro" id="IPR014147">
    <property type="entry name" value="T4SS_TrbJ"/>
</dbReference>
<accession>A0A366G497</accession>
<evidence type="ECO:0000313" key="3">
    <source>
        <dbReference type="EMBL" id="RBP21733.1"/>
    </source>
</evidence>
<evidence type="ECO:0000313" key="4">
    <source>
        <dbReference type="Proteomes" id="UP000252995"/>
    </source>
</evidence>
<reference evidence="3 4" key="1">
    <citation type="submission" date="2018-06" db="EMBL/GenBank/DDBJ databases">
        <title>Freshwater and sediment microbial communities from various areas in North America, analyzing microbe dynamics in response to fracking.</title>
        <authorList>
            <person name="Lamendella R."/>
        </authorList>
    </citation>
    <scope>NUCLEOTIDE SEQUENCE [LARGE SCALE GENOMIC DNA]</scope>
    <source>
        <strain evidence="3 4">114J</strain>
    </source>
</reference>